<reference evidence="3" key="1">
    <citation type="submission" date="2021-03" db="EMBL/GenBank/DDBJ databases">
        <authorList>
            <person name="Tagirdzhanova G."/>
        </authorList>
    </citation>
    <scope>NUCLEOTIDE SEQUENCE</scope>
</reference>
<sequence>MCGLSLSNTFRNHSPSRLSTNEKHLSVNQTLSTNRTYSTTQTYSTNRTMDADDYALPPARPAHGHPAPVTMPLPRPEKKRTPSTNSRQRNGKKSGIAPSISSIVSDQAPHAITSPGPIHSYAFTSTLHSAPSEREARWILGATNYVREYMQGFDSSHDFAHVQRVLKNAIQILHVESANNPSTRFDPTIVTLAALFHDVGDKKYRERHTLQRPKRLAFADEEPTSSSSDDVSSSRHHRHTNHSRPALHDSQLAALLTISHDDPETLVKRILLRLGAPQEVARTVQRIVKNISYSHEVLDPAHMRGVMLRHPELAIVQDADRLDAIGAIGIARCFTYGGAASTSSVTTIRKPSLSGANVAGTRISASTAGGGGGGYVSSTTPGRSLQESMDHFGEKLLRLEGMMKTREGKRLARVKTQRLHIFQEWWNEENGFDLSLL</sequence>
<evidence type="ECO:0000256" key="1">
    <source>
        <dbReference type="SAM" id="MobiDB-lite"/>
    </source>
</evidence>
<dbReference type="CDD" id="cd00077">
    <property type="entry name" value="HDc"/>
    <property type="match status" value="1"/>
</dbReference>
<dbReference type="InterPro" id="IPR003607">
    <property type="entry name" value="HD/PDEase_dom"/>
</dbReference>
<feature type="compositionally biased region" description="Polar residues" evidence="1">
    <location>
        <begin position="26"/>
        <end position="48"/>
    </location>
</feature>
<organism evidence="3 4">
    <name type="scientific">Gomphillus americanus</name>
    <dbReference type="NCBI Taxonomy" id="1940652"/>
    <lineage>
        <taxon>Eukaryota</taxon>
        <taxon>Fungi</taxon>
        <taxon>Dikarya</taxon>
        <taxon>Ascomycota</taxon>
        <taxon>Pezizomycotina</taxon>
        <taxon>Lecanoromycetes</taxon>
        <taxon>OSLEUM clade</taxon>
        <taxon>Ostropomycetidae</taxon>
        <taxon>Ostropales</taxon>
        <taxon>Graphidaceae</taxon>
        <taxon>Gomphilloideae</taxon>
        <taxon>Gomphillus</taxon>
    </lineage>
</organism>
<accession>A0A8H3ERM0</accession>
<protein>
    <recommendedName>
        <fullName evidence="2">HD/PDEase domain-containing protein</fullName>
    </recommendedName>
</protein>
<keyword evidence="4" id="KW-1185">Reference proteome</keyword>
<dbReference type="EMBL" id="CAJPDQ010000006">
    <property type="protein sequence ID" value="CAF9911476.1"/>
    <property type="molecule type" value="Genomic_DNA"/>
</dbReference>
<feature type="region of interest" description="Disordered" evidence="1">
    <location>
        <begin position="206"/>
        <end position="246"/>
    </location>
</feature>
<gene>
    <name evidence="3" type="ORF">GOMPHAMPRED_007419</name>
</gene>
<dbReference type="PANTHER" id="PTHR33594">
    <property type="entry name" value="SUPERFAMILY HYDROLASE, PUTATIVE (AFU_ORTHOLOGUE AFUA_1G03035)-RELATED"/>
    <property type="match status" value="1"/>
</dbReference>
<evidence type="ECO:0000259" key="2">
    <source>
        <dbReference type="SMART" id="SM00471"/>
    </source>
</evidence>
<dbReference type="Proteomes" id="UP000664169">
    <property type="component" value="Unassembled WGS sequence"/>
</dbReference>
<evidence type="ECO:0000313" key="4">
    <source>
        <dbReference type="Proteomes" id="UP000664169"/>
    </source>
</evidence>
<dbReference type="PANTHER" id="PTHR33594:SF1">
    <property type="entry name" value="HD_PDEASE DOMAIN-CONTAINING PROTEIN"/>
    <property type="match status" value="1"/>
</dbReference>
<proteinExistence type="predicted"/>
<dbReference type="AlphaFoldDB" id="A0A8H3ERM0"/>
<dbReference type="SUPFAM" id="SSF109604">
    <property type="entry name" value="HD-domain/PDEase-like"/>
    <property type="match status" value="1"/>
</dbReference>
<dbReference type="SMART" id="SM00471">
    <property type="entry name" value="HDc"/>
    <property type="match status" value="1"/>
</dbReference>
<comment type="caution">
    <text evidence="3">The sequence shown here is derived from an EMBL/GenBank/DDBJ whole genome shotgun (WGS) entry which is preliminary data.</text>
</comment>
<evidence type="ECO:0000313" key="3">
    <source>
        <dbReference type="EMBL" id="CAF9911476.1"/>
    </source>
</evidence>
<name>A0A8H3ERM0_9LECA</name>
<dbReference type="OrthoDB" id="16547at2759"/>
<feature type="compositionally biased region" description="Polar residues" evidence="1">
    <location>
        <begin position="1"/>
        <end position="19"/>
    </location>
</feature>
<dbReference type="Gene3D" id="1.10.472.50">
    <property type="entry name" value="HD-domain/PDEase-like"/>
    <property type="match status" value="1"/>
</dbReference>
<feature type="region of interest" description="Disordered" evidence="1">
    <location>
        <begin position="1"/>
        <end position="99"/>
    </location>
</feature>
<feature type="domain" description="HD/PDEase" evidence="2">
    <location>
        <begin position="154"/>
        <end position="334"/>
    </location>
</feature>
<dbReference type="Gene3D" id="1.10.3210.50">
    <property type="match status" value="1"/>
</dbReference>